<comment type="cofactor">
    <cofactor evidence="1 4">
        <name>thiamine diphosphate</name>
        <dbReference type="ChEBI" id="CHEBI:58937"/>
    </cofactor>
</comment>
<dbReference type="EMBL" id="AP021858">
    <property type="protein sequence ID" value="BBO23745.1"/>
    <property type="molecule type" value="Genomic_DNA"/>
</dbReference>
<evidence type="ECO:0000313" key="7">
    <source>
        <dbReference type="EMBL" id="BBO23745.1"/>
    </source>
</evidence>
<dbReference type="Pfam" id="PF00676">
    <property type="entry name" value="E1_dh"/>
    <property type="match status" value="1"/>
</dbReference>
<dbReference type="AlphaFoldDB" id="A0A809RGY6"/>
<comment type="similarity">
    <text evidence="4">Belongs to the BCKDHA family.</text>
</comment>
<feature type="region of interest" description="Disordered" evidence="5">
    <location>
        <begin position="1"/>
        <end position="27"/>
    </location>
</feature>
<dbReference type="Proteomes" id="UP000662873">
    <property type="component" value="Chromosome"/>
</dbReference>
<dbReference type="InterPro" id="IPR029061">
    <property type="entry name" value="THDP-binding"/>
</dbReference>
<keyword evidence="2 4" id="KW-0560">Oxidoreductase</keyword>
<dbReference type="PANTHER" id="PTHR43380:SF1">
    <property type="entry name" value="2-OXOISOVALERATE DEHYDROGENASE SUBUNIT ALPHA, MITOCHONDRIAL"/>
    <property type="match status" value="1"/>
</dbReference>
<protein>
    <recommendedName>
        <fullName evidence="4">2-oxoisovalerate dehydrogenase subunit alpha</fullName>
        <ecNumber evidence="4">1.2.4.4</ecNumber>
    </recommendedName>
    <alternativeName>
        <fullName evidence="4">Branched-chain alpha-keto acid dehydrogenase E1 component alpha chain</fullName>
    </alternativeName>
</protein>
<evidence type="ECO:0000259" key="6">
    <source>
        <dbReference type="Pfam" id="PF00676"/>
    </source>
</evidence>
<evidence type="ECO:0000256" key="3">
    <source>
        <dbReference type="ARBA" id="ARBA00023052"/>
    </source>
</evidence>
<proteinExistence type="inferred from homology"/>
<feature type="domain" description="Dehydrogenase E1 component" evidence="6">
    <location>
        <begin position="43"/>
        <end position="332"/>
    </location>
</feature>
<sequence length="376" mass="41886">MSATPTSVTSPEKQGKRKGEATTLPHQRLTKDEHLEILMHLYLARYFDVRLVKEKRRGRLRGTLYSSHNQEAVLVGSLYALEPRDWISPIHRDMPAFFLKDARGGLRRSGRMGMSIQEVCCQVWGKVGSPGRARDNWSHIGSKEKRIIHSTSMLAGTIPVAAGVVLADRLNGENTVAVTYNGEGSTAQGIFHEAINFAAVHKLPVITVIENNQWAYGTPVHLEVPTEDVADRAKGYGIPGLVADGQDAWDVYDKVMDAVEWARAGKGPSIVECKTFRAYGHGDHDDDRAARYRPAEEVERGRSRDPIAVFKARLVKEGILTQEEADRYQPEGRSATEVRDEDFPPEVVEYLREGVEAALASPVPDEAEAEMWVFKE</sequence>
<evidence type="ECO:0000256" key="5">
    <source>
        <dbReference type="SAM" id="MobiDB-lite"/>
    </source>
</evidence>
<accession>A0A809RGY6</accession>
<comment type="function">
    <text evidence="4">The branched-chain alpha-keto dehydrogenase complex catalyzes the overall conversion of alpha-keto acids to acyl-CoA and CO(2). It contains multiple copies of three enzymatic components: branched-chain alpha-keto acid decarboxylase (E1), lipoamide acyltransferase (E2) and lipoamide dehydrogenase (E3).</text>
</comment>
<evidence type="ECO:0000313" key="8">
    <source>
        <dbReference type="Proteomes" id="UP000662873"/>
    </source>
</evidence>
<feature type="compositionally biased region" description="Polar residues" evidence="5">
    <location>
        <begin position="1"/>
        <end position="12"/>
    </location>
</feature>
<dbReference type="GO" id="GO:0003863">
    <property type="term" value="F:branched-chain 2-oxo acid dehydrogenase activity"/>
    <property type="evidence" value="ECO:0007669"/>
    <property type="project" value="UniProtKB-EC"/>
</dbReference>
<evidence type="ECO:0000256" key="1">
    <source>
        <dbReference type="ARBA" id="ARBA00001964"/>
    </source>
</evidence>
<reference evidence="7" key="1">
    <citation type="journal article" name="DNA Res.">
        <title>The physiological potential of anammox bacteria as revealed by their core genome structure.</title>
        <authorList>
            <person name="Okubo T."/>
            <person name="Toyoda A."/>
            <person name="Fukuhara K."/>
            <person name="Uchiyama I."/>
            <person name="Harigaya Y."/>
            <person name="Kuroiwa M."/>
            <person name="Suzuki T."/>
            <person name="Murakami Y."/>
            <person name="Suwa Y."/>
            <person name="Takami H."/>
        </authorList>
    </citation>
    <scope>NUCLEOTIDE SEQUENCE</scope>
    <source>
        <strain evidence="7">317325-2</strain>
    </source>
</reference>
<dbReference type="EC" id="1.2.4.4" evidence="4"/>
<name>A0A809RGY6_9BACT</name>
<dbReference type="Gene3D" id="3.40.50.970">
    <property type="match status" value="1"/>
</dbReference>
<dbReference type="GO" id="GO:0009083">
    <property type="term" value="P:branched-chain amino acid catabolic process"/>
    <property type="evidence" value="ECO:0007669"/>
    <property type="project" value="TreeGrafter"/>
</dbReference>
<evidence type="ECO:0000256" key="4">
    <source>
        <dbReference type="RuleBase" id="RU365014"/>
    </source>
</evidence>
<dbReference type="CDD" id="cd02000">
    <property type="entry name" value="TPP_E1_PDC_ADC_BCADC"/>
    <property type="match status" value="1"/>
</dbReference>
<dbReference type="InterPro" id="IPR050771">
    <property type="entry name" value="Alpha-ketoacid_DH_E1_comp"/>
</dbReference>
<gene>
    <name evidence="7" type="ORF">NPRO_13400</name>
</gene>
<organism evidence="7 8">
    <name type="scientific">Candidatus Nitrosymbiomonas proteolyticus</name>
    <dbReference type="NCBI Taxonomy" id="2608984"/>
    <lineage>
        <taxon>Bacteria</taxon>
        <taxon>Bacillati</taxon>
        <taxon>Armatimonadota</taxon>
        <taxon>Armatimonadota incertae sedis</taxon>
        <taxon>Candidatus Nitrosymbiomonas</taxon>
    </lineage>
</organism>
<comment type="catalytic activity">
    <reaction evidence="4">
        <text>N(6)-[(R)-lipoyl]-L-lysyl-[protein] + 3-methyl-2-oxobutanoate + H(+) = N(6)-[(R)-S(8)-2-methylpropanoyldihydrolipoyl]-L-lysyl-[protein] + CO2</text>
        <dbReference type="Rhea" id="RHEA:13457"/>
        <dbReference type="Rhea" id="RHEA-COMP:10474"/>
        <dbReference type="Rhea" id="RHEA-COMP:10497"/>
        <dbReference type="ChEBI" id="CHEBI:11851"/>
        <dbReference type="ChEBI" id="CHEBI:15378"/>
        <dbReference type="ChEBI" id="CHEBI:16526"/>
        <dbReference type="ChEBI" id="CHEBI:83099"/>
        <dbReference type="ChEBI" id="CHEBI:83142"/>
        <dbReference type="EC" id="1.2.4.4"/>
    </reaction>
</comment>
<evidence type="ECO:0000256" key="2">
    <source>
        <dbReference type="ARBA" id="ARBA00023002"/>
    </source>
</evidence>
<keyword evidence="7" id="KW-0670">Pyruvate</keyword>
<keyword evidence="3 4" id="KW-0786">Thiamine pyrophosphate</keyword>
<dbReference type="KEGG" id="npy:NPRO_13400"/>
<dbReference type="PANTHER" id="PTHR43380">
    <property type="entry name" value="2-OXOISOVALERATE DEHYDROGENASE SUBUNIT ALPHA, MITOCHONDRIAL"/>
    <property type="match status" value="1"/>
</dbReference>
<dbReference type="InterPro" id="IPR001017">
    <property type="entry name" value="DH_E1"/>
</dbReference>
<dbReference type="SUPFAM" id="SSF52518">
    <property type="entry name" value="Thiamin diphosphate-binding fold (THDP-binding)"/>
    <property type="match status" value="1"/>
</dbReference>